<dbReference type="Pfam" id="PF00027">
    <property type="entry name" value="cNMP_binding"/>
    <property type="match status" value="1"/>
</dbReference>
<evidence type="ECO:0000313" key="2">
    <source>
        <dbReference type="EMBL" id="SFC41888.1"/>
    </source>
</evidence>
<proteinExistence type="predicted"/>
<dbReference type="Proteomes" id="UP000198862">
    <property type="component" value="Unassembled WGS sequence"/>
</dbReference>
<feature type="domain" description="Cyclic nucleotide-binding" evidence="1">
    <location>
        <begin position="14"/>
        <end position="135"/>
    </location>
</feature>
<evidence type="ECO:0000259" key="1">
    <source>
        <dbReference type="PROSITE" id="PS50042"/>
    </source>
</evidence>
<dbReference type="CDD" id="cd00038">
    <property type="entry name" value="CAP_ED"/>
    <property type="match status" value="1"/>
</dbReference>
<dbReference type="Gene3D" id="2.60.120.10">
    <property type="entry name" value="Jelly Rolls"/>
    <property type="match status" value="1"/>
</dbReference>
<dbReference type="AlphaFoldDB" id="A0A1I1J5K5"/>
<dbReference type="RefSeq" id="WP_091982559.1">
    <property type="nucleotide sequence ID" value="NZ_FOLO01000009.1"/>
</dbReference>
<accession>A0A1I1J5K5</accession>
<gene>
    <name evidence="2" type="ORF">SAMN02745724_01604</name>
</gene>
<dbReference type="PROSITE" id="PS50042">
    <property type="entry name" value="CNMP_BINDING_3"/>
    <property type="match status" value="1"/>
</dbReference>
<keyword evidence="3" id="KW-1185">Reference proteome</keyword>
<organism evidence="2 3">
    <name type="scientific">Pseudoalteromonas denitrificans DSM 6059</name>
    <dbReference type="NCBI Taxonomy" id="1123010"/>
    <lineage>
        <taxon>Bacteria</taxon>
        <taxon>Pseudomonadati</taxon>
        <taxon>Pseudomonadota</taxon>
        <taxon>Gammaproteobacteria</taxon>
        <taxon>Alteromonadales</taxon>
        <taxon>Pseudoalteromonadaceae</taxon>
        <taxon>Pseudoalteromonas</taxon>
    </lineage>
</organism>
<dbReference type="InterPro" id="IPR014710">
    <property type="entry name" value="RmlC-like_jellyroll"/>
</dbReference>
<dbReference type="InterPro" id="IPR018490">
    <property type="entry name" value="cNMP-bd_dom_sf"/>
</dbReference>
<dbReference type="OrthoDB" id="9798104at2"/>
<dbReference type="InterPro" id="IPR000595">
    <property type="entry name" value="cNMP-bd_dom"/>
</dbReference>
<dbReference type="EMBL" id="FOLO01000009">
    <property type="protein sequence ID" value="SFC41888.1"/>
    <property type="molecule type" value="Genomic_DNA"/>
</dbReference>
<dbReference type="SUPFAM" id="SSF51206">
    <property type="entry name" value="cAMP-binding domain-like"/>
    <property type="match status" value="1"/>
</dbReference>
<sequence>MIPAFMHLQQTLNLYHILPDDAWQAYLACCTVKKVKKGEIIYFIGSMPTSFAFIHQGLMRAYVIDKNGNEYNKNFFAEGRFPGCMSALLNNKPSWMEVQALENSEIVIINHAQFRDALFNFPDLMKFQIHYLEAHWLLEKEPKEVSYLQFEAKTRYLRFLESYSAILTRLTQYHIASYLGITPTQLSRIKKEIKEK</sequence>
<evidence type="ECO:0000313" key="3">
    <source>
        <dbReference type="Proteomes" id="UP000198862"/>
    </source>
</evidence>
<reference evidence="2 3" key="1">
    <citation type="submission" date="2016-10" db="EMBL/GenBank/DDBJ databases">
        <authorList>
            <person name="de Groot N.N."/>
        </authorList>
    </citation>
    <scope>NUCLEOTIDE SEQUENCE [LARGE SCALE GENOMIC DNA]</scope>
    <source>
        <strain evidence="2 3">DSM 6059</strain>
    </source>
</reference>
<protein>
    <submittedName>
        <fullName evidence="2">Cyclic nucleotide-binding protein</fullName>
    </submittedName>
</protein>
<dbReference type="STRING" id="1123010.SAMN02745724_01604"/>
<name>A0A1I1J5K5_9GAMM</name>